<dbReference type="InterPro" id="IPR056439">
    <property type="entry name" value="VBS_C3G9"/>
</dbReference>
<evidence type="ECO:0000259" key="3">
    <source>
        <dbReference type="SMART" id="SM00555"/>
    </source>
</evidence>
<organism evidence="4 5">
    <name type="scientific">Xylaria hypoxylon</name>
    <dbReference type="NCBI Taxonomy" id="37992"/>
    <lineage>
        <taxon>Eukaryota</taxon>
        <taxon>Fungi</taxon>
        <taxon>Dikarya</taxon>
        <taxon>Ascomycota</taxon>
        <taxon>Pezizomycotina</taxon>
        <taxon>Sordariomycetes</taxon>
        <taxon>Xylariomycetidae</taxon>
        <taxon>Xylariales</taxon>
        <taxon>Xylariaceae</taxon>
        <taxon>Xylaria</taxon>
    </lineage>
</organism>
<evidence type="ECO:0000313" key="4">
    <source>
        <dbReference type="EMBL" id="TGJ85268.1"/>
    </source>
</evidence>
<feature type="coiled-coil region" evidence="1">
    <location>
        <begin position="397"/>
        <end position="524"/>
    </location>
</feature>
<feature type="region of interest" description="Disordered" evidence="2">
    <location>
        <begin position="362"/>
        <end position="388"/>
    </location>
</feature>
<feature type="compositionally biased region" description="Basic and acidic residues" evidence="2">
    <location>
        <begin position="79"/>
        <end position="91"/>
    </location>
</feature>
<feature type="compositionally biased region" description="Low complexity" evidence="2">
    <location>
        <begin position="730"/>
        <end position="742"/>
    </location>
</feature>
<feature type="compositionally biased region" description="Acidic residues" evidence="2">
    <location>
        <begin position="304"/>
        <end position="319"/>
    </location>
</feature>
<dbReference type="AlphaFoldDB" id="A0A4Z0YZ67"/>
<feature type="compositionally biased region" description="Low complexity" evidence="2">
    <location>
        <begin position="39"/>
        <end position="48"/>
    </location>
</feature>
<name>A0A4Z0YZ67_9PEZI</name>
<feature type="compositionally biased region" description="Polar residues" evidence="2">
    <location>
        <begin position="290"/>
        <end position="302"/>
    </location>
</feature>
<dbReference type="GO" id="GO:0005826">
    <property type="term" value="C:actomyosin contractile ring"/>
    <property type="evidence" value="ECO:0007669"/>
    <property type="project" value="TreeGrafter"/>
</dbReference>
<feature type="compositionally biased region" description="Polar residues" evidence="2">
    <location>
        <begin position="14"/>
        <end position="25"/>
    </location>
</feature>
<reference evidence="4 5" key="1">
    <citation type="submission" date="2019-03" db="EMBL/GenBank/DDBJ databases">
        <title>Draft genome sequence of Xylaria hypoxylon DSM 108379, a ubiquitous saprotrophic-parasitic fungi on hardwood.</title>
        <authorList>
            <person name="Buettner E."/>
            <person name="Leonhardt S."/>
            <person name="Gebauer A.M."/>
            <person name="Liers C."/>
            <person name="Hofrichter M."/>
            <person name="Kellner H."/>
        </authorList>
    </citation>
    <scope>NUCLEOTIDE SEQUENCE [LARGE SCALE GENOMIC DNA]</scope>
    <source>
        <strain evidence="4 5">DSM 108379</strain>
    </source>
</reference>
<dbReference type="EMBL" id="SKBN01000049">
    <property type="protein sequence ID" value="TGJ85268.1"/>
    <property type="molecule type" value="Genomic_DNA"/>
</dbReference>
<proteinExistence type="predicted"/>
<dbReference type="OrthoDB" id="5588096at2759"/>
<sequence>MNPRNAPLSPVSIGGSSEWSGTSKYQPDGLYPNNRGLASPPDSGSPSGMMNGFPGGPRSVGGPSPPPSVGRSSTYARSESGRSIREENNDAVLREHYVALRRYLASTSKDGRANPPPNKARDKLLRLSSVQFLELSTDVFDELMRRQMKRSPPGAPPNAGPPPYLLPEANFHMKRNQARQKLSTLGSPRFRDLATDVFCELERRIPAFVASVTPRRSTPGAPPGGPLSRTGTPVNGMGLPRGPNGAMRRPSDASSIRSAGPPRALNDFPVPRSPVGPPPNGNFDRPLPKQFQSNTIVPNKSTMVEEDDDGVGSNDDDADAFGSRGRNSKAEISSPASEVDKKLVDDYQKQVQELRGKIDSMETEVKRRDEELTALRDGERSRATASNLEKKEWDDVRTSLEGKIADAESLNASLRDELERLSDEHTAESRAMREEIEGAHQSSRNVGDSATMRENEELRMALKEQQQVTEEARHEARQFLEEMRALSQQHMPSWEKQTELERTVEQLEKEVHDWRNRYARTKTQLRNMRASSIGLTIETNAGKYIREKGFAEPNGLVKDVHVTKFQISIDELLRCARTEEPERVISSMKSVIVNVRRITKDIEDSEPENEELMRQQQKLRNRVSATANNLITASKNFASAAGISPVSLLDAAASHLVAALVELLRTVKIRATPAEELEDDDDGSITPVESTGFFSNRTTTTQPDAYPQVAESPLAPPPSFQGLRAGMRDSANSSAYSPYNSPRESLRSGKSPALSNGNGGMAYNESDKGLPPAPNGYGLQDTRLEDLKIYLEDQTAIMVQTIQGLVGSIRGDAPIQQINEEIASIAEVVATVVAETEASGNAGEMLERLSACRQRLLEAGDHGKNLAARGLGENDREWRMWTQTLPPIAFEIVRETKELVQRIDRMVSAPAGEDFS</sequence>
<keyword evidence="1" id="KW-0175">Coiled coil</keyword>
<dbReference type="InterPro" id="IPR039892">
    <property type="entry name" value="Spa2/Sph1"/>
</dbReference>
<comment type="caution">
    <text evidence="4">The sequence shown here is derived from an EMBL/GenBank/DDBJ whole genome shotgun (WGS) entry which is preliminary data.</text>
</comment>
<feature type="region of interest" description="Disordered" evidence="2">
    <location>
        <begin position="1"/>
        <end position="91"/>
    </location>
</feature>
<feature type="region of interest" description="Disordered" evidence="2">
    <location>
        <begin position="213"/>
        <end position="340"/>
    </location>
</feature>
<accession>A0A4Z0YZ67</accession>
<dbReference type="InterPro" id="IPR013724">
    <property type="entry name" value="GIT_SHD"/>
</dbReference>
<evidence type="ECO:0000256" key="2">
    <source>
        <dbReference type="SAM" id="MobiDB-lite"/>
    </source>
</evidence>
<dbReference type="Pfam" id="PF08518">
    <property type="entry name" value="GIT_SHD"/>
    <property type="match status" value="2"/>
</dbReference>
<dbReference type="Proteomes" id="UP000297716">
    <property type="component" value="Unassembled WGS sequence"/>
</dbReference>
<feature type="compositionally biased region" description="Polar residues" evidence="2">
    <location>
        <begin position="687"/>
        <end position="703"/>
    </location>
</feature>
<protein>
    <recommendedName>
        <fullName evidence="3">GIT Spa2 homology (SHD) domain-containing protein</fullName>
    </recommendedName>
</protein>
<dbReference type="SMART" id="SM00555">
    <property type="entry name" value="GIT"/>
    <property type="match status" value="2"/>
</dbReference>
<feature type="domain" description="GIT Spa2 homology (SHD)" evidence="3">
    <location>
        <begin position="120"/>
        <end position="150"/>
    </location>
</feature>
<dbReference type="GO" id="GO:1902716">
    <property type="term" value="C:cell cortex of growing cell tip"/>
    <property type="evidence" value="ECO:0007669"/>
    <property type="project" value="TreeGrafter"/>
</dbReference>
<evidence type="ECO:0000313" key="5">
    <source>
        <dbReference type="Proteomes" id="UP000297716"/>
    </source>
</evidence>
<gene>
    <name evidence="4" type="ORF">E0Z10_g3517</name>
</gene>
<dbReference type="Pfam" id="PF23742">
    <property type="entry name" value="VBS_C3G9"/>
    <property type="match status" value="1"/>
</dbReference>
<feature type="region of interest" description="Disordered" evidence="2">
    <location>
        <begin position="675"/>
        <end position="770"/>
    </location>
</feature>
<dbReference type="GO" id="GO:0005078">
    <property type="term" value="F:MAP-kinase scaffold activity"/>
    <property type="evidence" value="ECO:0007669"/>
    <property type="project" value="TreeGrafter"/>
</dbReference>
<feature type="domain" description="GIT Spa2 homology (SHD)" evidence="3">
    <location>
        <begin position="178"/>
        <end position="208"/>
    </location>
</feature>
<dbReference type="PANTHER" id="PTHR21601">
    <property type="entry name" value="SPA2 PROTEIN"/>
    <property type="match status" value="1"/>
</dbReference>
<dbReference type="PANTHER" id="PTHR21601:SF0">
    <property type="entry name" value="PROTEIN SPA2-RELATED"/>
    <property type="match status" value="1"/>
</dbReference>
<keyword evidence="5" id="KW-1185">Reference proteome</keyword>
<dbReference type="STRING" id="37992.A0A4Z0YZ67"/>
<feature type="compositionally biased region" description="Pro residues" evidence="2">
    <location>
        <begin position="271"/>
        <end position="280"/>
    </location>
</feature>
<evidence type="ECO:0000256" key="1">
    <source>
        <dbReference type="SAM" id="Coils"/>
    </source>
</evidence>